<feature type="compositionally biased region" description="Low complexity" evidence="1">
    <location>
        <begin position="507"/>
        <end position="529"/>
    </location>
</feature>
<reference evidence="3" key="3">
    <citation type="submission" date="2022-06" db="UniProtKB">
        <authorList>
            <consortium name="EnsemblMetazoa"/>
        </authorList>
    </citation>
    <scope>IDENTIFICATION</scope>
</reference>
<evidence type="ECO:0000256" key="1">
    <source>
        <dbReference type="SAM" id="MobiDB-lite"/>
    </source>
</evidence>
<feature type="compositionally biased region" description="Basic and acidic residues" evidence="1">
    <location>
        <begin position="164"/>
        <end position="173"/>
    </location>
</feature>
<name>A0A834VF64_SARSC</name>
<organism evidence="2">
    <name type="scientific">Sarcoptes scabiei</name>
    <name type="common">Itch mite</name>
    <name type="synonym">Acarus scabiei</name>
    <dbReference type="NCBI Taxonomy" id="52283"/>
    <lineage>
        <taxon>Eukaryota</taxon>
        <taxon>Metazoa</taxon>
        <taxon>Ecdysozoa</taxon>
        <taxon>Arthropoda</taxon>
        <taxon>Chelicerata</taxon>
        <taxon>Arachnida</taxon>
        <taxon>Acari</taxon>
        <taxon>Acariformes</taxon>
        <taxon>Sarcoptiformes</taxon>
        <taxon>Astigmata</taxon>
        <taxon>Psoroptidia</taxon>
        <taxon>Sarcoptoidea</taxon>
        <taxon>Sarcoptidae</taxon>
        <taxon>Sarcoptinae</taxon>
        <taxon>Sarcoptes</taxon>
    </lineage>
</organism>
<feature type="compositionally biased region" description="Low complexity" evidence="1">
    <location>
        <begin position="135"/>
        <end position="160"/>
    </location>
</feature>
<dbReference type="EMBL" id="WVUK01000049">
    <property type="protein sequence ID" value="KAF7495282.1"/>
    <property type="molecule type" value="Genomic_DNA"/>
</dbReference>
<evidence type="ECO:0000313" key="3">
    <source>
        <dbReference type="EnsemblMetazoa" id="KAF7495282.1"/>
    </source>
</evidence>
<feature type="compositionally biased region" description="Basic and acidic residues" evidence="1">
    <location>
        <begin position="103"/>
        <end position="112"/>
    </location>
</feature>
<feature type="compositionally biased region" description="Low complexity" evidence="1">
    <location>
        <begin position="441"/>
        <end position="474"/>
    </location>
</feature>
<gene>
    <name evidence="2" type="ORF">SSS_5767</name>
</gene>
<feature type="region of interest" description="Disordered" evidence="1">
    <location>
        <begin position="418"/>
        <end position="474"/>
    </location>
</feature>
<keyword evidence="4" id="KW-1185">Reference proteome</keyword>
<protein>
    <submittedName>
        <fullName evidence="2 3">Uncharacterized protein</fullName>
    </submittedName>
</protein>
<feature type="region of interest" description="Disordered" evidence="1">
    <location>
        <begin position="498"/>
        <end position="531"/>
    </location>
</feature>
<dbReference type="EnsemblMetazoa" id="SSS_5767s_mrna">
    <property type="protein sequence ID" value="KAF7495282.1"/>
    <property type="gene ID" value="SSS_5767"/>
</dbReference>
<evidence type="ECO:0000313" key="2">
    <source>
        <dbReference type="EMBL" id="KAF7495282.1"/>
    </source>
</evidence>
<accession>A0A834VF64</accession>
<feature type="compositionally biased region" description="Low complexity" evidence="1">
    <location>
        <begin position="263"/>
        <end position="278"/>
    </location>
</feature>
<reference evidence="2" key="2">
    <citation type="submission" date="2020-01" db="EMBL/GenBank/DDBJ databases">
        <authorList>
            <person name="Korhonen P.K.K."/>
            <person name="Guangxu M.G."/>
            <person name="Wang T.W."/>
            <person name="Stroehlein A.J.S."/>
            <person name="Young N.D."/>
            <person name="Ang C.-S.A."/>
            <person name="Fernando D.W.F."/>
            <person name="Lu H.L."/>
            <person name="Taylor S.T."/>
            <person name="Ehtesham M.E.M."/>
            <person name="Najaraj S.H.N."/>
            <person name="Harsha G.H.G."/>
            <person name="Madugundu A.M."/>
            <person name="Renuse S.R."/>
            <person name="Holt D.H."/>
            <person name="Pandey A.P."/>
            <person name="Papenfuss A.P."/>
            <person name="Gasser R.B.G."/>
            <person name="Fischer K.F."/>
        </authorList>
    </citation>
    <scope>NUCLEOTIDE SEQUENCE</scope>
    <source>
        <strain evidence="2">SSS_KF_BRIS2020</strain>
    </source>
</reference>
<proteinExistence type="predicted"/>
<feature type="region of interest" description="Disordered" evidence="1">
    <location>
        <begin position="45"/>
        <end position="114"/>
    </location>
</feature>
<feature type="compositionally biased region" description="Basic and acidic residues" evidence="1">
    <location>
        <begin position="204"/>
        <end position="222"/>
    </location>
</feature>
<feature type="region of interest" description="Disordered" evidence="1">
    <location>
        <begin position="371"/>
        <end position="401"/>
    </location>
</feature>
<evidence type="ECO:0000313" key="4">
    <source>
        <dbReference type="Proteomes" id="UP000070412"/>
    </source>
</evidence>
<dbReference type="Proteomes" id="UP000070412">
    <property type="component" value="Unassembled WGS sequence"/>
</dbReference>
<sequence>MTIIDCENQKSNRNRLFFDRNFYPQKQSTQHQFYNEYFQQGSQSSSSYLVRKKSSKSPPPSSSLKCQSSSSSSSSSSRSSTNPIEVRLNREQDHNDDDEDDENHQFNHRFDSNIDFNQIDENKAVTAAVNPQIKSSSHSSSSPSSSSLLLSSSSLSPHSSNLENRTDSNQIDHRQHHHHHHYQNQNQNQNEDGLLSSSFLNSKENNHYIDVKGDEDGDERTRSNSINGAISVTSAIQSSSSSSSNSKRNDSKDSNEKVSAFRQPQQHPQDNQQSNNNNQFKIKNMSFSESMRSISDSFDDDDLVRNLHLETITMKKKDDGDCKRKKSRRKVSNRIIETTASVEQPSEIDWLAPRTNPNNIDNSMICEENYERNQQQWKAKPSNRNHSLTSLSNDDNVDDDGKRQSMRLEFWNKHFTQNSFGNRDRLDSGQSPSNVCDDFYQQSQQQQPQSNYQHHSHHLNQLQQQQQQQQRQQQENLLNCFSPFSTTIESMKFFDNNRSVTNHHSKNSSNSYNNNNNNNHNNNNNNNNNLYYANIFNDNRQLVAFSSPSAASSTNSSEHYW</sequence>
<feature type="compositionally biased region" description="Polar residues" evidence="1">
    <location>
        <begin position="372"/>
        <end position="394"/>
    </location>
</feature>
<feature type="region of interest" description="Disordered" evidence="1">
    <location>
        <begin position="129"/>
        <end position="278"/>
    </location>
</feature>
<reference evidence="4" key="1">
    <citation type="journal article" date="2020" name="PLoS Negl. Trop. Dis.">
        <title>High-quality nuclear genome for Sarcoptes scabiei-A critical resource for a neglected parasite.</title>
        <authorList>
            <person name="Korhonen P.K."/>
            <person name="Gasser R.B."/>
            <person name="Ma G."/>
            <person name="Wang T."/>
            <person name="Stroehlein A.J."/>
            <person name="Young N.D."/>
            <person name="Ang C.S."/>
            <person name="Fernando D.D."/>
            <person name="Lu H.C."/>
            <person name="Taylor S."/>
            <person name="Reynolds S.L."/>
            <person name="Mofiz E."/>
            <person name="Najaraj S.H."/>
            <person name="Gowda H."/>
            <person name="Madugundu A."/>
            <person name="Renuse S."/>
            <person name="Holt D."/>
            <person name="Pandey A."/>
            <person name="Papenfuss A.T."/>
            <person name="Fischer K."/>
        </authorList>
    </citation>
    <scope>NUCLEOTIDE SEQUENCE [LARGE SCALE GENOMIC DNA]</scope>
</reference>
<dbReference type="AlphaFoldDB" id="A0A834VF64"/>
<feature type="compositionally biased region" description="Basic and acidic residues" evidence="1">
    <location>
        <begin position="247"/>
        <end position="256"/>
    </location>
</feature>
<feature type="compositionally biased region" description="Polar residues" evidence="1">
    <location>
        <begin position="223"/>
        <end position="237"/>
    </location>
</feature>
<feature type="compositionally biased region" description="Low complexity" evidence="1">
    <location>
        <begin position="62"/>
        <end position="80"/>
    </location>
</feature>